<keyword evidence="4" id="KW-1133">Transmembrane helix</keyword>
<evidence type="ECO:0000256" key="4">
    <source>
        <dbReference type="SAM" id="Phobius"/>
    </source>
</evidence>
<dbReference type="Pfam" id="PF01157">
    <property type="entry name" value="Ribosomal_L21e"/>
    <property type="match status" value="1"/>
</dbReference>
<dbReference type="PROSITE" id="PS01171">
    <property type="entry name" value="RIBOSOMAL_L21E"/>
    <property type="match status" value="1"/>
</dbReference>
<dbReference type="GO" id="GO:0006412">
    <property type="term" value="P:translation"/>
    <property type="evidence" value="ECO:0007669"/>
    <property type="project" value="InterPro"/>
</dbReference>
<dbReference type="InterPro" id="IPR018259">
    <property type="entry name" value="Ribosomal_eL21_CS"/>
</dbReference>
<protein>
    <submittedName>
        <fullName evidence="5">60S ribosomal protein L21-1</fullName>
    </submittedName>
</protein>
<proteinExistence type="inferred from homology"/>
<dbReference type="FunFam" id="6.10.250.3260:FF:000002">
    <property type="entry name" value="60S ribosomal protein L21"/>
    <property type="match status" value="1"/>
</dbReference>
<feature type="transmembrane region" description="Helical" evidence="4">
    <location>
        <begin position="687"/>
        <end position="709"/>
    </location>
</feature>
<dbReference type="GO" id="GO:1990904">
    <property type="term" value="C:ribonucleoprotein complex"/>
    <property type="evidence" value="ECO:0007669"/>
    <property type="project" value="UniProtKB-KW"/>
</dbReference>
<dbReference type="GO" id="GO:0005840">
    <property type="term" value="C:ribosome"/>
    <property type="evidence" value="ECO:0007669"/>
    <property type="project" value="UniProtKB-KW"/>
</dbReference>
<evidence type="ECO:0000256" key="1">
    <source>
        <dbReference type="ARBA" id="ARBA00008427"/>
    </source>
</evidence>
<dbReference type="GO" id="GO:0003735">
    <property type="term" value="F:structural constituent of ribosome"/>
    <property type="evidence" value="ECO:0007669"/>
    <property type="project" value="InterPro"/>
</dbReference>
<accession>A0A4Y1RT79</accession>
<keyword evidence="3" id="KW-0687">Ribonucleoprotein</keyword>
<evidence type="ECO:0000313" key="5">
    <source>
        <dbReference type="EMBL" id="BBH07572.1"/>
    </source>
</evidence>
<dbReference type="PANTHER" id="PTHR31170:SF20">
    <property type="entry name" value="DUF247 DOMAIN PROTEIN"/>
    <property type="match status" value="1"/>
</dbReference>
<dbReference type="Pfam" id="PF03140">
    <property type="entry name" value="DUF247"/>
    <property type="match status" value="1"/>
</dbReference>
<dbReference type="InterPro" id="IPR001147">
    <property type="entry name" value="Ribosomal_eL21"/>
</dbReference>
<gene>
    <name evidence="5" type="ORF">Prudu_019548</name>
</gene>
<comment type="similarity">
    <text evidence="1">Belongs to the eukaryotic ribosomal protein eL21 family.</text>
</comment>
<dbReference type="EMBL" id="AP019303">
    <property type="protein sequence ID" value="BBH07572.1"/>
    <property type="molecule type" value="Genomic_DNA"/>
</dbReference>
<dbReference type="InterPro" id="IPR004158">
    <property type="entry name" value="DUF247_pln"/>
</dbReference>
<keyword evidence="4" id="KW-0812">Transmembrane</keyword>
<dbReference type="InterPro" id="IPR008991">
    <property type="entry name" value="Translation_prot_SH3-like_sf"/>
</dbReference>
<evidence type="ECO:0000256" key="3">
    <source>
        <dbReference type="ARBA" id="ARBA00023274"/>
    </source>
</evidence>
<keyword evidence="4" id="KW-0472">Membrane</keyword>
<dbReference type="Gene3D" id="6.10.250.3260">
    <property type="match status" value="1"/>
</dbReference>
<dbReference type="AlphaFoldDB" id="A0A4Y1RT79"/>
<dbReference type="SUPFAM" id="SSF50104">
    <property type="entry name" value="Translation proteins SH3-like domain"/>
    <property type="match status" value="1"/>
</dbReference>
<organism evidence="5">
    <name type="scientific">Prunus dulcis</name>
    <name type="common">Almond</name>
    <name type="synonym">Amygdalus dulcis</name>
    <dbReference type="NCBI Taxonomy" id="3755"/>
    <lineage>
        <taxon>Eukaryota</taxon>
        <taxon>Viridiplantae</taxon>
        <taxon>Streptophyta</taxon>
        <taxon>Embryophyta</taxon>
        <taxon>Tracheophyta</taxon>
        <taxon>Spermatophyta</taxon>
        <taxon>Magnoliopsida</taxon>
        <taxon>eudicotyledons</taxon>
        <taxon>Gunneridae</taxon>
        <taxon>Pentapetalae</taxon>
        <taxon>rosids</taxon>
        <taxon>fabids</taxon>
        <taxon>Rosales</taxon>
        <taxon>Rosaceae</taxon>
        <taxon>Amygdaloideae</taxon>
        <taxon>Amygdaleae</taxon>
        <taxon>Prunus</taxon>
    </lineage>
</organism>
<dbReference type="Gene3D" id="2.30.30.70">
    <property type="entry name" value="Ribosomal protein L21"/>
    <property type="match status" value="1"/>
</dbReference>
<sequence>MPAGHGLRSRTRDLFSRAFRKKGYIPLSTYLKTYRIGDYVDVKVNGAVHKGMPHKFYHGRTGRVWNVTKRAIGVEINKQVGNRIIRKRIHVRVEHVQPSRCTEEFCLRKIKNDQLKAEAKAKGEVISTKRQPKGPKPGFRVEGAVMETVTPIPYDVIGLNSGLYCVYVNCLNPNTDTWGSHGYITCIFQLLAVEFGTCSVVRGDAEHWCHKLIDQSSRCELHSCIKECSKEPSEVDSSSEPNWMKGKRRSGTSAFHGEIGHGNRLLDGAGFSPTEEEEETSSTNAAPAVIVEKPRDEVAILIEGKVRDTPSFWPDCCIYKVPQRFRTGNEEFYEPRVVSIGPYHFHQGSFPQMQIFKLKYLEAFLSRNELSLDQCLGLVRTWEAKARRFYVDLIDLSSDEFAELMLVDAIFVLELMIRHQFFEYVDNCDRIYRKPRMIEDVFHDVLLIENQIPFFVLEGLYDLVDNSSKGTLKFFVELTHEFFKASVKINEFGADRAPVPGVNHGVKHFVDFIRCYYLPTEDEKHEYGHRFYEIPPSVTALVDAGVKFATTSTRSLLDIQFNRGCLKIPNFRVDDWTETVFRNLIAFEQCHDDHQVKYISDLMFLMACMIKTSKDVDLLIEHEIISNMLGSNVDVSALFNHIGQRVGLGQPYYYFSLCKKLNAYCKAPWHRWKTILKCDYFNTPWKVVSTIAAIVLLVLTLVQTICSILSL</sequence>
<evidence type="ECO:0000256" key="2">
    <source>
        <dbReference type="ARBA" id="ARBA00022980"/>
    </source>
</evidence>
<keyword evidence="2 5" id="KW-0689">Ribosomal protein</keyword>
<dbReference type="PANTHER" id="PTHR31170">
    <property type="entry name" value="BNAC04G53230D PROTEIN"/>
    <property type="match status" value="1"/>
</dbReference>
<name>A0A4Y1RT79_PRUDU</name>
<reference evidence="5" key="1">
    <citation type="journal article" date="2019" name="Science">
        <title>Mutation of a bHLH transcription factor allowed almond domestication.</title>
        <authorList>
            <person name="Sanchez-Perez R."/>
            <person name="Pavan S."/>
            <person name="Mazzeo R."/>
            <person name="Moldovan C."/>
            <person name="Aiese Cigliano R."/>
            <person name="Del Cueto J."/>
            <person name="Ricciardi F."/>
            <person name="Lotti C."/>
            <person name="Ricciardi L."/>
            <person name="Dicenta F."/>
            <person name="Lopez-Marques R.L."/>
            <person name="Lindberg Moller B."/>
        </authorList>
    </citation>
    <scope>NUCLEOTIDE SEQUENCE</scope>
</reference>
<dbReference type="InterPro" id="IPR036948">
    <property type="entry name" value="Ribosomal_eL21_sf"/>
</dbReference>
<dbReference type="FunFam" id="2.30.30.70:FF:000001">
    <property type="entry name" value="60S ribosomal protein L21"/>
    <property type="match status" value="1"/>
</dbReference>